<evidence type="ECO:0000313" key="3">
    <source>
        <dbReference type="Proteomes" id="UP000016636"/>
    </source>
</evidence>
<keyword evidence="1" id="KW-0812">Transmembrane</keyword>
<keyword evidence="1" id="KW-0472">Membrane</keyword>
<dbReference type="Proteomes" id="UP000016636">
    <property type="component" value="Unassembled WGS sequence"/>
</dbReference>
<organism evidence="2 3">
    <name type="scientific">Campylobacter concisus UNSW3</name>
    <dbReference type="NCBI Taxonomy" id="1242966"/>
    <lineage>
        <taxon>Bacteria</taxon>
        <taxon>Pseudomonadati</taxon>
        <taxon>Campylobacterota</taxon>
        <taxon>Epsilonproteobacteria</taxon>
        <taxon>Campylobacterales</taxon>
        <taxon>Campylobacteraceae</taxon>
        <taxon>Campylobacter</taxon>
    </lineage>
</organism>
<accession>U2G1J0</accession>
<dbReference type="EMBL" id="ANNE01000012">
    <property type="protein sequence ID" value="ERJ21934.1"/>
    <property type="molecule type" value="Genomic_DNA"/>
</dbReference>
<reference evidence="2 3" key="1">
    <citation type="journal article" date="2013" name="BMC Genomics">
        <title>Comparative genomics of Campylobacter concisus isolates reveals genetic diversity and provides insights into disease association.</title>
        <authorList>
            <person name="Deshpande N.P."/>
            <person name="Kaakoush N.O."/>
            <person name="Wilkins M.R."/>
            <person name="Mitchell H.M."/>
        </authorList>
    </citation>
    <scope>NUCLEOTIDE SEQUENCE [LARGE SCALE GENOMIC DNA]</scope>
    <source>
        <strain evidence="2 3">UNSW3</strain>
    </source>
</reference>
<evidence type="ECO:0000256" key="1">
    <source>
        <dbReference type="SAM" id="Phobius"/>
    </source>
</evidence>
<comment type="caution">
    <text evidence="2">The sequence shown here is derived from an EMBL/GenBank/DDBJ whole genome shotgun (WGS) entry which is preliminary data.</text>
</comment>
<dbReference type="PATRIC" id="fig|1242966.3.peg.1350"/>
<evidence type="ECO:0000313" key="2">
    <source>
        <dbReference type="EMBL" id="ERJ21934.1"/>
    </source>
</evidence>
<sequence length="42" mass="5114">MIKLSEIWAKWRQFLEIWSEILCVNLAFLFCCFLVSFLWQAS</sequence>
<protein>
    <submittedName>
        <fullName evidence="2">Uncharacterized protein</fullName>
    </submittedName>
</protein>
<keyword evidence="1" id="KW-1133">Transmembrane helix</keyword>
<feature type="transmembrane region" description="Helical" evidence="1">
    <location>
        <begin position="21"/>
        <end position="39"/>
    </location>
</feature>
<dbReference type="AlphaFoldDB" id="U2G1J0"/>
<gene>
    <name evidence="2" type="ORF">UNSW3_1424</name>
</gene>
<name>U2G1J0_9BACT</name>
<proteinExistence type="predicted"/>